<feature type="region of interest" description="Disordered" evidence="1">
    <location>
        <begin position="296"/>
        <end position="317"/>
    </location>
</feature>
<reference evidence="3" key="1">
    <citation type="journal article" date="2013" name="Nature">
        <title>Draft genome of the wheat A-genome progenitor Triticum urartu.</title>
        <authorList>
            <person name="Ling H.Q."/>
            <person name="Zhao S."/>
            <person name="Liu D."/>
            <person name="Wang J."/>
            <person name="Sun H."/>
            <person name="Zhang C."/>
            <person name="Fan H."/>
            <person name="Li D."/>
            <person name="Dong L."/>
            <person name="Tao Y."/>
            <person name="Gao C."/>
            <person name="Wu H."/>
            <person name="Li Y."/>
            <person name="Cui Y."/>
            <person name="Guo X."/>
            <person name="Zheng S."/>
            <person name="Wang B."/>
            <person name="Yu K."/>
            <person name="Liang Q."/>
            <person name="Yang W."/>
            <person name="Lou X."/>
            <person name="Chen J."/>
            <person name="Feng M."/>
            <person name="Jian J."/>
            <person name="Zhang X."/>
            <person name="Luo G."/>
            <person name="Jiang Y."/>
            <person name="Liu J."/>
            <person name="Wang Z."/>
            <person name="Sha Y."/>
            <person name="Zhang B."/>
            <person name="Wu H."/>
            <person name="Tang D."/>
            <person name="Shen Q."/>
            <person name="Xue P."/>
            <person name="Zou S."/>
            <person name="Wang X."/>
            <person name="Liu X."/>
            <person name="Wang F."/>
            <person name="Yang Y."/>
            <person name="An X."/>
            <person name="Dong Z."/>
            <person name="Zhang K."/>
            <person name="Zhang X."/>
            <person name="Luo M.C."/>
            <person name="Dvorak J."/>
            <person name="Tong Y."/>
            <person name="Wang J."/>
            <person name="Yang H."/>
            <person name="Li Z."/>
            <person name="Wang D."/>
            <person name="Zhang A."/>
            <person name="Wang J."/>
        </authorList>
    </citation>
    <scope>NUCLEOTIDE SEQUENCE</scope>
    <source>
        <strain evidence="3">cv. G1812</strain>
    </source>
</reference>
<reference evidence="2" key="3">
    <citation type="submission" date="2022-06" db="UniProtKB">
        <authorList>
            <consortium name="EnsemblPlants"/>
        </authorList>
    </citation>
    <scope>IDENTIFICATION</scope>
</reference>
<dbReference type="EnsemblPlants" id="TuG1812G0700000911.01.T01">
    <property type="protein sequence ID" value="TuG1812G0700000911.01.T01.cds343108"/>
    <property type="gene ID" value="TuG1812G0700000911.01"/>
</dbReference>
<sequence length="415" mass="44255">AERQQVLHDRVRRRRRLHLPGEPPLQHLQHARHARPRPGLLLRAPQRHVHRAPHRRLLRFPDVGADEPPVDDLHHAPRPGHLGGDLGQVRPPAVLLGPHAAAAGDQLKQHHPVAVDVGLLRDAGAQEPLGRQVARGAAHRRDHPALVLAGELGEAEVGEDAPEAVVEEDVLRLDVQVQHLGAAVVVQVCERLGHVDGDLVAARPRQAAARAGVGVGVAGGREDPAVEGAVVHVLVDEEARGAEAEAEEAGQVDVLRAGDGGHLRPELLVGASGGAGAVVGDPLDGHGGAVVEDAAEDRARGAPPGHAPEVVRGRRQRVQRELARQPGHLAEVAVLHAQLLAVVQRPARRHAVRPPRRAVEQEEKRQDRRGQDGGRGEVEGPGEAQAEVEGDLGRHEHRAGHRDGEHLGRSARHPA</sequence>
<name>A0A8R7UXP3_TRIUA</name>
<protein>
    <submittedName>
        <fullName evidence="2">Uncharacterized protein</fullName>
    </submittedName>
</protein>
<evidence type="ECO:0000256" key="1">
    <source>
        <dbReference type="SAM" id="MobiDB-lite"/>
    </source>
</evidence>
<evidence type="ECO:0000313" key="3">
    <source>
        <dbReference type="Proteomes" id="UP000015106"/>
    </source>
</evidence>
<dbReference type="Gramene" id="TuG1812G0700000911.01.T01">
    <property type="protein sequence ID" value="TuG1812G0700000911.01.T01.cds343108"/>
    <property type="gene ID" value="TuG1812G0700000911.01"/>
</dbReference>
<feature type="region of interest" description="Disordered" evidence="1">
    <location>
        <begin position="1"/>
        <end position="38"/>
    </location>
</feature>
<keyword evidence="3" id="KW-1185">Reference proteome</keyword>
<evidence type="ECO:0000313" key="2">
    <source>
        <dbReference type="EnsemblPlants" id="TuG1812G0700000911.01.T01.cds343108"/>
    </source>
</evidence>
<organism evidence="2 3">
    <name type="scientific">Triticum urartu</name>
    <name type="common">Red wild einkorn</name>
    <name type="synonym">Crithodium urartu</name>
    <dbReference type="NCBI Taxonomy" id="4572"/>
    <lineage>
        <taxon>Eukaryota</taxon>
        <taxon>Viridiplantae</taxon>
        <taxon>Streptophyta</taxon>
        <taxon>Embryophyta</taxon>
        <taxon>Tracheophyta</taxon>
        <taxon>Spermatophyta</taxon>
        <taxon>Magnoliopsida</taxon>
        <taxon>Liliopsida</taxon>
        <taxon>Poales</taxon>
        <taxon>Poaceae</taxon>
        <taxon>BOP clade</taxon>
        <taxon>Pooideae</taxon>
        <taxon>Triticodae</taxon>
        <taxon>Triticeae</taxon>
        <taxon>Triticinae</taxon>
        <taxon>Triticum</taxon>
    </lineage>
</organism>
<feature type="compositionally biased region" description="Basic residues" evidence="1">
    <location>
        <begin position="346"/>
        <end position="356"/>
    </location>
</feature>
<proteinExistence type="predicted"/>
<dbReference type="Proteomes" id="UP000015106">
    <property type="component" value="Chromosome 7"/>
</dbReference>
<feature type="compositionally biased region" description="Basic and acidic residues" evidence="1">
    <location>
        <begin position="357"/>
        <end position="378"/>
    </location>
</feature>
<dbReference type="AlphaFoldDB" id="A0A8R7UXP3"/>
<reference evidence="2" key="2">
    <citation type="submission" date="2018-03" db="EMBL/GenBank/DDBJ databases">
        <title>The Triticum urartu genome reveals the dynamic nature of wheat genome evolution.</title>
        <authorList>
            <person name="Ling H."/>
            <person name="Ma B."/>
            <person name="Shi X."/>
            <person name="Liu H."/>
            <person name="Dong L."/>
            <person name="Sun H."/>
            <person name="Cao Y."/>
            <person name="Gao Q."/>
            <person name="Zheng S."/>
            <person name="Li Y."/>
            <person name="Yu Y."/>
            <person name="Du H."/>
            <person name="Qi M."/>
            <person name="Li Y."/>
            <person name="Yu H."/>
            <person name="Cui Y."/>
            <person name="Wang N."/>
            <person name="Chen C."/>
            <person name="Wu H."/>
            <person name="Zhao Y."/>
            <person name="Zhang J."/>
            <person name="Li Y."/>
            <person name="Zhou W."/>
            <person name="Zhang B."/>
            <person name="Hu W."/>
            <person name="Eijk M."/>
            <person name="Tang J."/>
            <person name="Witsenboer H."/>
            <person name="Zhao S."/>
            <person name="Li Z."/>
            <person name="Zhang A."/>
            <person name="Wang D."/>
            <person name="Liang C."/>
        </authorList>
    </citation>
    <scope>NUCLEOTIDE SEQUENCE [LARGE SCALE GENOMIC DNA]</scope>
    <source>
        <strain evidence="2">cv. G1812</strain>
    </source>
</reference>
<accession>A0A8R7UXP3</accession>
<feature type="region of interest" description="Disordered" evidence="1">
    <location>
        <begin position="346"/>
        <end position="415"/>
    </location>
</feature>